<dbReference type="RefSeq" id="WP_138947888.1">
    <property type="nucleotide sequence ID" value="NZ_CP040749.1"/>
</dbReference>
<dbReference type="GO" id="GO:0016020">
    <property type="term" value="C:membrane"/>
    <property type="evidence" value="ECO:0007669"/>
    <property type="project" value="TreeGrafter"/>
</dbReference>
<accession>A0A5B7TPT7</accession>
<dbReference type="InterPro" id="IPR029058">
    <property type="entry name" value="AB_hydrolase_fold"/>
</dbReference>
<dbReference type="InterPro" id="IPR050266">
    <property type="entry name" value="AB_hydrolase_sf"/>
</dbReference>
<protein>
    <submittedName>
        <fullName evidence="2">Alpha/beta hydrolase</fullName>
    </submittedName>
</protein>
<gene>
    <name evidence="2" type="ORF">FF125_00195</name>
</gene>
<dbReference type="OrthoDB" id="1224630at2"/>
<evidence type="ECO:0000313" key="2">
    <source>
        <dbReference type="EMBL" id="QCX36927.1"/>
    </source>
</evidence>
<feature type="domain" description="AB hydrolase-1" evidence="1">
    <location>
        <begin position="81"/>
        <end position="158"/>
    </location>
</feature>
<dbReference type="Proteomes" id="UP000306229">
    <property type="component" value="Chromosome"/>
</dbReference>
<dbReference type="Gene3D" id="3.40.50.1820">
    <property type="entry name" value="alpha/beta hydrolase"/>
    <property type="match status" value="1"/>
</dbReference>
<dbReference type="Pfam" id="PF00561">
    <property type="entry name" value="Abhydrolase_1"/>
    <property type="match status" value="1"/>
</dbReference>
<keyword evidence="2" id="KW-0378">Hydrolase</keyword>
<evidence type="ECO:0000259" key="1">
    <source>
        <dbReference type="Pfam" id="PF00561"/>
    </source>
</evidence>
<sequence>MNQSIALRMNEIVKFIYKKQSLILSMLLLIMLSSCFTFKVSDRKIENKFRKENLKARIYYEDYSGKRVRFIASKKIDTSLPTIIFIHGAPGAGKDYFKYVTDIDLNKKANLITVDRLGYGYSDYGKAETSITSQAESIYTIIENEQLDDVILVSWSYGVAIPGKMNYLYPTISNNLMVAGAVSPKDEKFFALGKLAHWKATRWLFSKALRVSDREKWTHVDELTKMSEDWQHIKTPITYYHGTKDKIVPYKNMEFIVSKVPNKLLDTVSVKNANHFILFKNYDLIKRKLLKVLDNTITQ</sequence>
<dbReference type="PANTHER" id="PTHR43798:SF33">
    <property type="entry name" value="HYDROLASE, PUTATIVE (AFU_ORTHOLOGUE AFUA_2G14860)-RELATED"/>
    <property type="match status" value="1"/>
</dbReference>
<dbReference type="PANTHER" id="PTHR43798">
    <property type="entry name" value="MONOACYLGLYCEROL LIPASE"/>
    <property type="match status" value="1"/>
</dbReference>
<proteinExistence type="predicted"/>
<name>A0A5B7TPT7_9FLAO</name>
<dbReference type="AlphaFoldDB" id="A0A5B7TPT7"/>
<dbReference type="SUPFAM" id="SSF53474">
    <property type="entry name" value="alpha/beta-Hydrolases"/>
    <property type="match status" value="1"/>
</dbReference>
<evidence type="ECO:0000313" key="3">
    <source>
        <dbReference type="Proteomes" id="UP000306229"/>
    </source>
</evidence>
<dbReference type="GO" id="GO:0016787">
    <property type="term" value="F:hydrolase activity"/>
    <property type="evidence" value="ECO:0007669"/>
    <property type="project" value="UniProtKB-KW"/>
</dbReference>
<dbReference type="InterPro" id="IPR000073">
    <property type="entry name" value="AB_hydrolase_1"/>
</dbReference>
<organism evidence="2 3">
    <name type="scientific">Aureibaculum algae</name>
    <dbReference type="NCBI Taxonomy" id="2584122"/>
    <lineage>
        <taxon>Bacteria</taxon>
        <taxon>Pseudomonadati</taxon>
        <taxon>Bacteroidota</taxon>
        <taxon>Flavobacteriia</taxon>
        <taxon>Flavobacteriales</taxon>
        <taxon>Flavobacteriaceae</taxon>
        <taxon>Aureibaculum</taxon>
    </lineage>
</organism>
<reference evidence="2 3" key="1">
    <citation type="submission" date="2019-05" db="EMBL/GenBank/DDBJ databases">
        <title>Algicella ahnfeltiae gen. nov., sp. nov., a novel marine bacterium of the family Flavobacteriaceae isolated from a red alga.</title>
        <authorList>
            <person name="Nedashkovskaya O.I."/>
            <person name="Kukhlevskiy A.D."/>
            <person name="Kim S.-G."/>
            <person name="Zhukova N.V."/>
            <person name="Mikhailov V.V."/>
        </authorList>
    </citation>
    <scope>NUCLEOTIDE SEQUENCE [LARGE SCALE GENOMIC DNA]</scope>
    <source>
        <strain evidence="2 3">10Alg115</strain>
    </source>
</reference>
<keyword evidence="3" id="KW-1185">Reference proteome</keyword>
<dbReference type="KEGG" id="fbe:FF125_00195"/>
<dbReference type="EMBL" id="CP040749">
    <property type="protein sequence ID" value="QCX36927.1"/>
    <property type="molecule type" value="Genomic_DNA"/>
</dbReference>